<reference evidence="3" key="5">
    <citation type="submission" date="2015-06" db="UniProtKB">
        <authorList>
            <consortium name="EnsemblFungi"/>
        </authorList>
    </citation>
    <scope>IDENTIFICATION</scope>
    <source>
        <strain evidence="3">ATCC 64411</strain>
    </source>
</reference>
<dbReference type="EnsemblFungi" id="MAPG_09208T0">
    <property type="protein sequence ID" value="MAPG_09208T0"/>
    <property type="gene ID" value="MAPG_09208"/>
</dbReference>
<feature type="compositionally biased region" description="Basic and acidic residues" evidence="1">
    <location>
        <begin position="84"/>
        <end position="101"/>
    </location>
</feature>
<organism evidence="3 4">
    <name type="scientific">Magnaporthiopsis poae (strain ATCC 64411 / 73-15)</name>
    <name type="common">Kentucky bluegrass fungus</name>
    <name type="synonym">Magnaporthe poae</name>
    <dbReference type="NCBI Taxonomy" id="644358"/>
    <lineage>
        <taxon>Eukaryota</taxon>
        <taxon>Fungi</taxon>
        <taxon>Dikarya</taxon>
        <taxon>Ascomycota</taxon>
        <taxon>Pezizomycotina</taxon>
        <taxon>Sordariomycetes</taxon>
        <taxon>Sordariomycetidae</taxon>
        <taxon>Magnaporthales</taxon>
        <taxon>Magnaporthaceae</taxon>
        <taxon>Magnaporthiopsis</taxon>
    </lineage>
</organism>
<keyword evidence="4" id="KW-1185">Reference proteome</keyword>
<evidence type="ECO:0000313" key="3">
    <source>
        <dbReference type="EnsemblFungi" id="MAPG_09208T0"/>
    </source>
</evidence>
<reference evidence="2" key="1">
    <citation type="submission" date="2010-05" db="EMBL/GenBank/DDBJ databases">
        <title>The Genome Sequence of Magnaporthe poae strain ATCC 64411.</title>
        <authorList>
            <consortium name="The Broad Institute Genome Sequencing Platform"/>
            <consortium name="Broad Institute Genome Sequencing Center for Infectious Disease"/>
            <person name="Ma L.-J."/>
            <person name="Dead R."/>
            <person name="Young S."/>
            <person name="Zeng Q."/>
            <person name="Koehrsen M."/>
            <person name="Alvarado L."/>
            <person name="Berlin A."/>
            <person name="Chapman S.B."/>
            <person name="Chen Z."/>
            <person name="Freedman E."/>
            <person name="Gellesch M."/>
            <person name="Goldberg J."/>
            <person name="Griggs A."/>
            <person name="Gujja S."/>
            <person name="Heilman E.R."/>
            <person name="Heiman D."/>
            <person name="Hepburn T."/>
            <person name="Howarth C."/>
            <person name="Jen D."/>
            <person name="Larson L."/>
            <person name="Mehta T."/>
            <person name="Neiman D."/>
            <person name="Pearson M."/>
            <person name="Roberts A."/>
            <person name="Saif S."/>
            <person name="Shea T."/>
            <person name="Shenoy N."/>
            <person name="Sisk P."/>
            <person name="Stolte C."/>
            <person name="Sykes S."/>
            <person name="Walk T."/>
            <person name="White J."/>
            <person name="Yandava C."/>
            <person name="Haas B."/>
            <person name="Nusbaum C."/>
            <person name="Birren B."/>
        </authorList>
    </citation>
    <scope>NUCLEOTIDE SEQUENCE</scope>
    <source>
        <strain evidence="2">ATCC 64411</strain>
    </source>
</reference>
<evidence type="ECO:0000313" key="4">
    <source>
        <dbReference type="Proteomes" id="UP000011715"/>
    </source>
</evidence>
<reference evidence="2" key="3">
    <citation type="submission" date="2011-03" db="EMBL/GenBank/DDBJ databases">
        <title>Annotation of Magnaporthe poae ATCC 64411.</title>
        <authorList>
            <person name="Ma L.-J."/>
            <person name="Dead R."/>
            <person name="Young S.K."/>
            <person name="Zeng Q."/>
            <person name="Gargeya S."/>
            <person name="Fitzgerald M."/>
            <person name="Haas B."/>
            <person name="Abouelleil A."/>
            <person name="Alvarado L."/>
            <person name="Arachchi H.M."/>
            <person name="Berlin A."/>
            <person name="Brown A."/>
            <person name="Chapman S.B."/>
            <person name="Chen Z."/>
            <person name="Dunbar C."/>
            <person name="Freedman E."/>
            <person name="Gearin G."/>
            <person name="Gellesch M."/>
            <person name="Goldberg J."/>
            <person name="Griggs A."/>
            <person name="Gujja S."/>
            <person name="Heiman D."/>
            <person name="Howarth C."/>
            <person name="Larson L."/>
            <person name="Lui A."/>
            <person name="MacDonald P.J.P."/>
            <person name="Mehta T."/>
            <person name="Montmayeur A."/>
            <person name="Murphy C."/>
            <person name="Neiman D."/>
            <person name="Pearson M."/>
            <person name="Priest M."/>
            <person name="Roberts A."/>
            <person name="Saif S."/>
            <person name="Shea T."/>
            <person name="Shenoy N."/>
            <person name="Sisk P."/>
            <person name="Stolte C."/>
            <person name="Sykes S."/>
            <person name="Yandava C."/>
            <person name="Wortman J."/>
            <person name="Nusbaum C."/>
            <person name="Birren B."/>
        </authorList>
    </citation>
    <scope>NUCLEOTIDE SEQUENCE</scope>
    <source>
        <strain evidence="2">ATCC 64411</strain>
    </source>
</reference>
<accession>A0A0C4E9C8</accession>
<sequence>MINVDVHAVEGQQRRKNVKGRRRRGEREAAHGMFCGCGPGPPSRAPVTATHVSAHGRSRQATAAARRVSFSFSEETDSSAGAGERGHGSRPEPPRGREHRVAGGPNRCEGVGEVCGWEWTYNKGRHVVTASREAP</sequence>
<proteinExistence type="predicted"/>
<reference evidence="4" key="2">
    <citation type="submission" date="2010-05" db="EMBL/GenBank/DDBJ databases">
        <title>The genome sequence of Magnaporthe poae strain ATCC 64411.</title>
        <authorList>
            <person name="Ma L.-J."/>
            <person name="Dead R."/>
            <person name="Young S."/>
            <person name="Zeng Q."/>
            <person name="Koehrsen M."/>
            <person name="Alvarado L."/>
            <person name="Berlin A."/>
            <person name="Chapman S.B."/>
            <person name="Chen Z."/>
            <person name="Freedman E."/>
            <person name="Gellesch M."/>
            <person name="Goldberg J."/>
            <person name="Griggs A."/>
            <person name="Gujja S."/>
            <person name="Heilman E.R."/>
            <person name="Heiman D."/>
            <person name="Hepburn T."/>
            <person name="Howarth C."/>
            <person name="Jen D."/>
            <person name="Larson L."/>
            <person name="Mehta T."/>
            <person name="Neiman D."/>
            <person name="Pearson M."/>
            <person name="Roberts A."/>
            <person name="Saif S."/>
            <person name="Shea T."/>
            <person name="Shenoy N."/>
            <person name="Sisk P."/>
            <person name="Stolte C."/>
            <person name="Sykes S."/>
            <person name="Walk T."/>
            <person name="White J."/>
            <person name="Yandava C."/>
            <person name="Haas B."/>
            <person name="Nusbaum C."/>
            <person name="Birren B."/>
        </authorList>
    </citation>
    <scope>NUCLEOTIDE SEQUENCE [LARGE SCALE GENOMIC DNA]</scope>
    <source>
        <strain evidence="4">ATCC 64411 / 73-15</strain>
    </source>
</reference>
<dbReference type="EMBL" id="GL876974">
    <property type="protein sequence ID" value="KLU90244.1"/>
    <property type="molecule type" value="Genomic_DNA"/>
</dbReference>
<evidence type="ECO:0000256" key="1">
    <source>
        <dbReference type="SAM" id="MobiDB-lite"/>
    </source>
</evidence>
<gene>
    <name evidence="2" type="ORF">MAPG_09208</name>
</gene>
<dbReference type="VEuPathDB" id="FungiDB:MAPG_09208"/>
<reference evidence="3" key="4">
    <citation type="journal article" date="2015" name="G3 (Bethesda)">
        <title>Genome sequences of three phytopathogenic species of the Magnaporthaceae family of fungi.</title>
        <authorList>
            <person name="Okagaki L.H."/>
            <person name="Nunes C.C."/>
            <person name="Sailsbery J."/>
            <person name="Clay B."/>
            <person name="Brown D."/>
            <person name="John T."/>
            <person name="Oh Y."/>
            <person name="Young N."/>
            <person name="Fitzgerald M."/>
            <person name="Haas B.J."/>
            <person name="Zeng Q."/>
            <person name="Young S."/>
            <person name="Adiconis X."/>
            <person name="Fan L."/>
            <person name="Levin J.Z."/>
            <person name="Mitchell T.K."/>
            <person name="Okubara P.A."/>
            <person name="Farman M.L."/>
            <person name="Kohn L.M."/>
            <person name="Birren B."/>
            <person name="Ma L.-J."/>
            <person name="Dean R.A."/>
        </authorList>
    </citation>
    <scope>NUCLEOTIDE SEQUENCE</scope>
    <source>
        <strain evidence="3">ATCC 64411 / 73-15</strain>
    </source>
</reference>
<feature type="region of interest" description="Disordered" evidence="1">
    <location>
        <begin position="1"/>
        <end position="108"/>
    </location>
</feature>
<dbReference type="AlphaFoldDB" id="A0A0C4E9C8"/>
<evidence type="ECO:0000313" key="2">
    <source>
        <dbReference type="EMBL" id="KLU90244.1"/>
    </source>
</evidence>
<protein>
    <submittedName>
        <fullName evidence="2 3">Uncharacterized protein</fullName>
    </submittedName>
</protein>
<dbReference type="EMBL" id="ADBL01002254">
    <property type="status" value="NOT_ANNOTATED_CDS"/>
    <property type="molecule type" value="Genomic_DNA"/>
</dbReference>
<feature type="compositionally biased region" description="Basic residues" evidence="1">
    <location>
        <begin position="14"/>
        <end position="24"/>
    </location>
</feature>
<name>A0A0C4E9C8_MAGP6</name>
<dbReference type="Proteomes" id="UP000011715">
    <property type="component" value="Unassembled WGS sequence"/>
</dbReference>